<dbReference type="InterPro" id="IPR000873">
    <property type="entry name" value="AMP-dep_synth/lig_dom"/>
</dbReference>
<gene>
    <name evidence="2" type="ORF">JHC10_04535</name>
    <name evidence="3" type="ORF">JHC11_10185</name>
</gene>
<dbReference type="InterPro" id="IPR042099">
    <property type="entry name" value="ANL_N_sf"/>
</dbReference>
<name>A0A8I1GDD4_9GAMM</name>
<dbReference type="Proteomes" id="UP000655994">
    <property type="component" value="Unassembled WGS sequence"/>
</dbReference>
<dbReference type="Proteomes" id="UP000621390">
    <property type="component" value="Unassembled WGS sequence"/>
</dbReference>
<protein>
    <submittedName>
        <fullName evidence="3">Acyl-CoA synthetase</fullName>
    </submittedName>
</protein>
<dbReference type="Gene3D" id="3.40.50.12780">
    <property type="entry name" value="N-terminal domain of ligase-like"/>
    <property type="match status" value="1"/>
</dbReference>
<proteinExistence type="predicted"/>
<dbReference type="AlphaFoldDB" id="A0A8I1GDD4"/>
<dbReference type="InterPro" id="IPR045851">
    <property type="entry name" value="AMP-bd_C_sf"/>
</dbReference>
<feature type="domain" description="AMP-dependent synthetase/ligase" evidence="1">
    <location>
        <begin position="119"/>
        <end position="297"/>
    </location>
</feature>
<evidence type="ECO:0000313" key="4">
    <source>
        <dbReference type="Proteomes" id="UP000621390"/>
    </source>
</evidence>
<keyword evidence="5" id="KW-1185">Reference proteome</keyword>
<evidence type="ECO:0000313" key="2">
    <source>
        <dbReference type="EMBL" id="MBJ7266207.1"/>
    </source>
</evidence>
<dbReference type="EMBL" id="JAEMOS010000011">
    <property type="protein sequence ID" value="MBJ7266207.1"/>
    <property type="molecule type" value="Genomic_DNA"/>
</dbReference>
<dbReference type="SUPFAM" id="SSF56801">
    <property type="entry name" value="Acetyl-CoA synthetase-like"/>
    <property type="match status" value="1"/>
</dbReference>
<dbReference type="PANTHER" id="PTHR45398:SF1">
    <property type="entry name" value="ENZYME, PUTATIVE (JCVI)-RELATED"/>
    <property type="match status" value="1"/>
</dbReference>
<evidence type="ECO:0000313" key="3">
    <source>
        <dbReference type="EMBL" id="MBJ7316346.1"/>
    </source>
</evidence>
<evidence type="ECO:0000313" key="5">
    <source>
        <dbReference type="Proteomes" id="UP000655994"/>
    </source>
</evidence>
<comment type="caution">
    <text evidence="3">The sequence shown here is derived from an EMBL/GenBank/DDBJ whole genome shotgun (WGS) entry which is preliminary data.</text>
</comment>
<dbReference type="Pfam" id="PF00501">
    <property type="entry name" value="AMP-binding"/>
    <property type="match status" value="1"/>
</dbReference>
<evidence type="ECO:0000259" key="1">
    <source>
        <dbReference type="Pfam" id="PF00501"/>
    </source>
</evidence>
<organism evidence="3 4">
    <name type="scientific">Idiomarina abyssalis</name>
    <dbReference type="NCBI Taxonomy" id="86102"/>
    <lineage>
        <taxon>Bacteria</taxon>
        <taxon>Pseudomonadati</taxon>
        <taxon>Pseudomonadota</taxon>
        <taxon>Gammaproteobacteria</taxon>
        <taxon>Alteromonadales</taxon>
        <taxon>Idiomarinaceae</taxon>
        <taxon>Idiomarina</taxon>
    </lineage>
</organism>
<sequence length="450" mass="50656">MLLKTSTEQWELQWRRPDAKLASIKGEPISASIWLQDVAAATYWLNEQKGDALLYQRDWYRFSVWFFALLESKKRIILPANDKPATLSELSSQYAFRVPEELPSKGRSDAPSLILKGDLDSPLTFFTSGSSGKPKAVEKTLRQLWLEVETLERTFADKLGQTDILATVTHQHIYGLLFTVLWPLAAGRSVTLPLVDYPEQLQQLLAKADGRRYALVSSPAHLQRLDNLPQLSQHKNALTMVFSSGGPLPGSVPNNFADNELQAPIEVYGSTETGGIAWRQRNPGASDSFKPLAGIEVSCDNNDILVIQSPYLKEPQRPYTTEDKVQLQGQGCFLLLGRQDRVTKIAEKRVSLNEVEQFIQQHEWVESAKACVLHSPRVELGLVLVLNSAGNAELNAQGRFKVRQELRHHLQQRFEKVVVPKRFRYVAQLPYNGAGKVTQADLQALFEEEK</sequence>
<reference evidence="3 5" key="1">
    <citation type="submission" date="2020-09" db="EMBL/GenBank/DDBJ databases">
        <title>Draft Genomes of Bacterial Isolates from North Pond Shallow Sediments.</title>
        <authorList>
            <person name="Kiel Reese B."/>
            <person name="Mullis M."/>
            <person name="Weisend R.E."/>
        </authorList>
    </citation>
    <scope>NUCLEOTIDE SEQUENCE</scope>
    <source>
        <strain evidence="3">KJE-2</strain>
        <strain evidence="2 5">KJE-3</strain>
    </source>
</reference>
<dbReference type="RefSeq" id="WP_054488776.1">
    <property type="nucleotide sequence ID" value="NZ_CAXBHZ010000003.1"/>
</dbReference>
<accession>A0A8I1GDD4</accession>
<dbReference type="OrthoDB" id="9787658at2"/>
<dbReference type="EMBL" id="JAEMOP010000009">
    <property type="protein sequence ID" value="MBJ7316346.1"/>
    <property type="molecule type" value="Genomic_DNA"/>
</dbReference>
<dbReference type="PANTHER" id="PTHR45398">
    <property type="match status" value="1"/>
</dbReference>
<dbReference type="Gene3D" id="3.30.300.30">
    <property type="match status" value="1"/>
</dbReference>